<evidence type="ECO:0000259" key="10">
    <source>
        <dbReference type="PROSITE" id="PS51883"/>
    </source>
</evidence>
<dbReference type="Gene3D" id="2.70.210.12">
    <property type="entry name" value="GTP1/OBG domain"/>
    <property type="match status" value="1"/>
</dbReference>
<evidence type="ECO:0000256" key="3">
    <source>
        <dbReference type="ARBA" id="ARBA00022723"/>
    </source>
</evidence>
<dbReference type="InterPro" id="IPR006169">
    <property type="entry name" value="GTP1_OBG_dom"/>
</dbReference>
<dbReference type="GO" id="GO:0005737">
    <property type="term" value="C:cytoplasm"/>
    <property type="evidence" value="ECO:0007669"/>
    <property type="project" value="UniProtKB-SubCell"/>
</dbReference>
<dbReference type="GO" id="GO:0003924">
    <property type="term" value="F:GTPase activity"/>
    <property type="evidence" value="ECO:0007669"/>
    <property type="project" value="UniProtKB-UniRule"/>
</dbReference>
<feature type="domain" description="OBG-type G" evidence="9">
    <location>
        <begin position="162"/>
        <end position="327"/>
    </location>
</feature>
<dbReference type="InterPro" id="IPR036726">
    <property type="entry name" value="GTP1_OBG_dom_sf"/>
</dbReference>
<comment type="cofactor">
    <cofactor evidence="8">
        <name>Mg(2+)</name>
        <dbReference type="ChEBI" id="CHEBI:18420"/>
    </cofactor>
</comment>
<dbReference type="InterPro" id="IPR006073">
    <property type="entry name" value="GTP-bd"/>
</dbReference>
<dbReference type="EC" id="3.6.5.-" evidence="8"/>
<evidence type="ECO:0000256" key="7">
    <source>
        <dbReference type="ARBA" id="ARBA00023134"/>
    </source>
</evidence>
<feature type="domain" description="Obg" evidence="10">
    <location>
        <begin position="2"/>
        <end position="161"/>
    </location>
</feature>
<keyword evidence="6 8" id="KW-0460">Magnesium</keyword>
<comment type="function">
    <text evidence="8">An essential GTPase which binds GTP, GDP and possibly (p)ppGpp with moderate affinity, with high nucleotide exchange rates and a fairly low GTP hydrolysis rate. Plays a role in control of the cell cycle, stress response, ribosome biogenesis and in those bacteria that undergo differentiation, in morphogenesis control.</text>
</comment>
<dbReference type="CDD" id="cd01898">
    <property type="entry name" value="Obg"/>
    <property type="match status" value="1"/>
</dbReference>
<keyword evidence="2 8" id="KW-0963">Cytoplasm</keyword>
<dbReference type="PROSITE" id="PS51710">
    <property type="entry name" value="G_OBG"/>
    <property type="match status" value="1"/>
</dbReference>
<proteinExistence type="inferred from homology"/>
<sequence length="328" mass="36333">MRGFIDETRIEVFSGNGGPGAVSFRREKYVEKGGPDGGDGGKGGNVIFQVRRNLKTFSHLNSKHTFKAKNGGQGMGRKKHGANGADVLIQVPPGTIIRDYNSKEVIIDFSDSTEKDFVFLVGGRGGQGNWHFRSAKRQLPRFAQPGEEGEYRELLLELNMIADLGFVGFPNAGKSSLLKMLTNADPRVAEYAFTTKIPNLGVMRIHDKDVILADIPGIIEGAHRGTGLGIRFLKHISRTAALVFMVDLSNPEFLTHYEKLLFEVGEFQPELLEKPRLLIATKTDIEGTDVALKELKETYPDLEITAISVFARTGIEEIKKKFFDLSHK</sequence>
<feature type="binding site" evidence="8">
    <location>
        <begin position="281"/>
        <end position="284"/>
    </location>
    <ligand>
        <name>GTP</name>
        <dbReference type="ChEBI" id="CHEBI:37565"/>
    </ligand>
</feature>
<dbReference type="GO" id="GO:0043022">
    <property type="term" value="F:ribosome binding"/>
    <property type="evidence" value="ECO:0007669"/>
    <property type="project" value="UniProtKB-ARBA"/>
</dbReference>
<dbReference type="Proteomes" id="UP000323824">
    <property type="component" value="Chromosome"/>
</dbReference>
<evidence type="ECO:0000259" key="9">
    <source>
        <dbReference type="PROSITE" id="PS51710"/>
    </source>
</evidence>
<keyword evidence="7 8" id="KW-0342">GTP-binding</keyword>
<dbReference type="PANTHER" id="PTHR11702:SF31">
    <property type="entry name" value="MITOCHONDRIAL RIBOSOME-ASSOCIATED GTPASE 2"/>
    <property type="match status" value="1"/>
</dbReference>
<reference evidence="11 12" key="1">
    <citation type="submission" date="2019-02" db="EMBL/GenBank/DDBJ databases">
        <authorList>
            <person name="Fomenkov A."/>
            <person name="Dubinina G."/>
            <person name="Grabovich M."/>
            <person name="Vincze T."/>
            <person name="Roberts R.J."/>
        </authorList>
    </citation>
    <scope>NUCLEOTIDE SEQUENCE [LARGE SCALE GENOMIC DNA]</scope>
    <source>
        <strain evidence="11 12">P</strain>
    </source>
</reference>
<evidence type="ECO:0000256" key="8">
    <source>
        <dbReference type="HAMAP-Rule" id="MF_01454"/>
    </source>
</evidence>
<evidence type="ECO:0000256" key="4">
    <source>
        <dbReference type="ARBA" id="ARBA00022741"/>
    </source>
</evidence>
<reference evidence="11 12" key="2">
    <citation type="submission" date="2019-09" db="EMBL/GenBank/DDBJ databases">
        <title>Complete Genome Sequence and Methylome Analysis of free living Spirochaetas.</title>
        <authorList>
            <person name="Leshcheva N."/>
            <person name="Mikheeva N."/>
        </authorList>
    </citation>
    <scope>NUCLEOTIDE SEQUENCE [LARGE SCALE GENOMIC DNA]</scope>
    <source>
        <strain evidence="11 12">P</strain>
    </source>
</reference>
<dbReference type="GO" id="GO:0042254">
    <property type="term" value="P:ribosome biogenesis"/>
    <property type="evidence" value="ECO:0007669"/>
    <property type="project" value="UniProtKB-UniRule"/>
</dbReference>
<comment type="similarity">
    <text evidence="1 8">Belongs to the TRAFAC class OBG-HflX-like GTPase superfamily. OBG GTPase family.</text>
</comment>
<evidence type="ECO:0000256" key="5">
    <source>
        <dbReference type="ARBA" id="ARBA00022801"/>
    </source>
</evidence>
<dbReference type="NCBIfam" id="NF008956">
    <property type="entry name" value="PRK12299.1"/>
    <property type="match status" value="1"/>
</dbReference>
<dbReference type="NCBIfam" id="TIGR02729">
    <property type="entry name" value="Obg_CgtA"/>
    <property type="match status" value="1"/>
</dbReference>
<feature type="binding site" evidence="8">
    <location>
        <begin position="193"/>
        <end position="197"/>
    </location>
    <ligand>
        <name>GTP</name>
        <dbReference type="ChEBI" id="CHEBI:37565"/>
    </ligand>
</feature>
<dbReference type="EMBL" id="CP035807">
    <property type="protein sequence ID" value="QEN06206.1"/>
    <property type="molecule type" value="Genomic_DNA"/>
</dbReference>
<dbReference type="KEGG" id="sper:EW093_16435"/>
<evidence type="ECO:0000313" key="11">
    <source>
        <dbReference type="EMBL" id="QEN06206.1"/>
    </source>
</evidence>
<dbReference type="AlphaFoldDB" id="A0A5C1QI36"/>
<dbReference type="PROSITE" id="PS51883">
    <property type="entry name" value="OBG"/>
    <property type="match status" value="1"/>
</dbReference>
<dbReference type="NCBIfam" id="NF008955">
    <property type="entry name" value="PRK12297.1"/>
    <property type="match status" value="1"/>
</dbReference>
<gene>
    <name evidence="11" type="primary">obgE</name>
    <name evidence="8" type="synonym">obg</name>
    <name evidence="11" type="ORF">EW093_16435</name>
</gene>
<feature type="binding site" evidence="8">
    <location>
        <begin position="168"/>
        <end position="175"/>
    </location>
    <ligand>
        <name>GTP</name>
        <dbReference type="ChEBI" id="CHEBI:37565"/>
    </ligand>
</feature>
<dbReference type="PANTHER" id="PTHR11702">
    <property type="entry name" value="DEVELOPMENTALLY REGULATED GTP-BINDING PROTEIN-RELATED"/>
    <property type="match status" value="1"/>
</dbReference>
<feature type="binding site" evidence="8">
    <location>
        <begin position="214"/>
        <end position="217"/>
    </location>
    <ligand>
        <name>GTP</name>
        <dbReference type="ChEBI" id="CHEBI:37565"/>
    </ligand>
</feature>
<keyword evidence="4 8" id="KW-0547">Nucleotide-binding</keyword>
<feature type="binding site" evidence="8">
    <location>
        <position position="175"/>
    </location>
    <ligand>
        <name>Mg(2+)</name>
        <dbReference type="ChEBI" id="CHEBI:18420"/>
    </ligand>
</feature>
<dbReference type="InterPro" id="IPR027417">
    <property type="entry name" value="P-loop_NTPase"/>
</dbReference>
<evidence type="ECO:0000256" key="6">
    <source>
        <dbReference type="ARBA" id="ARBA00022842"/>
    </source>
</evidence>
<dbReference type="InterPro" id="IPR045086">
    <property type="entry name" value="OBG_GTPase"/>
</dbReference>
<evidence type="ECO:0000313" key="12">
    <source>
        <dbReference type="Proteomes" id="UP000323824"/>
    </source>
</evidence>
<keyword evidence="5 8" id="KW-0378">Hydrolase</keyword>
<dbReference type="OrthoDB" id="9807318at2"/>
<comment type="subunit">
    <text evidence="8">Monomer.</text>
</comment>
<organism evidence="11 12">
    <name type="scientific">Thiospirochaeta perfilievii</name>
    <dbReference type="NCBI Taxonomy" id="252967"/>
    <lineage>
        <taxon>Bacteria</taxon>
        <taxon>Pseudomonadati</taxon>
        <taxon>Spirochaetota</taxon>
        <taxon>Spirochaetia</taxon>
        <taxon>Spirochaetales</taxon>
        <taxon>Spirochaetaceae</taxon>
        <taxon>Thiospirochaeta</taxon>
    </lineage>
</organism>
<dbReference type="PRINTS" id="PR00326">
    <property type="entry name" value="GTP1OBG"/>
</dbReference>
<dbReference type="SUPFAM" id="SSF82051">
    <property type="entry name" value="Obg GTP-binding protein N-terminal domain"/>
    <property type="match status" value="1"/>
</dbReference>
<dbReference type="SUPFAM" id="SSF52540">
    <property type="entry name" value="P-loop containing nucleoside triphosphate hydrolases"/>
    <property type="match status" value="1"/>
</dbReference>
<comment type="subcellular location">
    <subcellularLocation>
        <location evidence="8">Cytoplasm</location>
    </subcellularLocation>
</comment>
<dbReference type="FunFam" id="2.70.210.12:FF:000001">
    <property type="entry name" value="GTPase Obg"/>
    <property type="match status" value="1"/>
</dbReference>
<name>A0A5C1QI36_9SPIO</name>
<feature type="binding site" evidence="8">
    <location>
        <position position="195"/>
    </location>
    <ligand>
        <name>Mg(2+)</name>
        <dbReference type="ChEBI" id="CHEBI:18420"/>
    </ligand>
</feature>
<feature type="binding site" evidence="8">
    <location>
        <begin position="308"/>
        <end position="310"/>
    </location>
    <ligand>
        <name>GTP</name>
        <dbReference type="ChEBI" id="CHEBI:37565"/>
    </ligand>
</feature>
<dbReference type="InterPro" id="IPR006074">
    <property type="entry name" value="GTP1-OBG_CS"/>
</dbReference>
<dbReference type="PROSITE" id="PS00905">
    <property type="entry name" value="GTP1_OBG"/>
    <property type="match status" value="1"/>
</dbReference>
<keyword evidence="3 8" id="KW-0479">Metal-binding</keyword>
<dbReference type="GO" id="GO:0000287">
    <property type="term" value="F:magnesium ion binding"/>
    <property type="evidence" value="ECO:0007669"/>
    <property type="project" value="InterPro"/>
</dbReference>
<accession>A0A5C1QI36</accession>
<protein>
    <recommendedName>
        <fullName evidence="8">GTPase Obg</fullName>
        <ecNumber evidence="8">3.6.5.-</ecNumber>
    </recommendedName>
    <alternativeName>
        <fullName evidence="8">GTP-binding protein Obg</fullName>
    </alternativeName>
</protein>
<dbReference type="HAMAP" id="MF_01454">
    <property type="entry name" value="GTPase_Obg"/>
    <property type="match status" value="1"/>
</dbReference>
<dbReference type="GO" id="GO:0005525">
    <property type="term" value="F:GTP binding"/>
    <property type="evidence" value="ECO:0007669"/>
    <property type="project" value="UniProtKB-UniRule"/>
</dbReference>
<evidence type="ECO:0000256" key="2">
    <source>
        <dbReference type="ARBA" id="ARBA00022490"/>
    </source>
</evidence>
<evidence type="ECO:0000256" key="1">
    <source>
        <dbReference type="ARBA" id="ARBA00007699"/>
    </source>
</evidence>
<keyword evidence="12" id="KW-1185">Reference proteome</keyword>
<dbReference type="Pfam" id="PF01018">
    <property type="entry name" value="GTP1_OBG"/>
    <property type="match status" value="1"/>
</dbReference>
<dbReference type="InterPro" id="IPR031167">
    <property type="entry name" value="G_OBG"/>
</dbReference>
<dbReference type="RefSeq" id="WP_149569439.1">
    <property type="nucleotide sequence ID" value="NZ_CP035807.1"/>
</dbReference>
<dbReference type="Pfam" id="PF01926">
    <property type="entry name" value="MMR_HSR1"/>
    <property type="match status" value="1"/>
</dbReference>
<dbReference type="Gene3D" id="3.40.50.300">
    <property type="entry name" value="P-loop containing nucleotide triphosphate hydrolases"/>
    <property type="match status" value="1"/>
</dbReference>
<dbReference type="PIRSF" id="PIRSF002401">
    <property type="entry name" value="GTP_bd_Obg/CgtA"/>
    <property type="match status" value="1"/>
</dbReference>
<dbReference type="InterPro" id="IPR014100">
    <property type="entry name" value="GTP-bd_Obg/CgtA"/>
</dbReference>